<reference evidence="1" key="1">
    <citation type="submission" date="2022-02" db="EMBL/GenBank/DDBJ databases">
        <title>Plant Genome Project.</title>
        <authorList>
            <person name="Zhang R.-G."/>
        </authorList>
    </citation>
    <scope>NUCLEOTIDE SEQUENCE</scope>
    <source>
        <strain evidence="1">AT1</strain>
    </source>
</reference>
<comment type="caution">
    <text evidence="1">The sequence shown here is derived from an EMBL/GenBank/DDBJ whole genome shotgun (WGS) entry which is preliminary data.</text>
</comment>
<accession>A0ACC0N0T9</accession>
<dbReference type="Proteomes" id="UP001062846">
    <property type="component" value="Chromosome 7"/>
</dbReference>
<dbReference type="EMBL" id="CM046394">
    <property type="protein sequence ID" value="KAI8546918.1"/>
    <property type="molecule type" value="Genomic_DNA"/>
</dbReference>
<evidence type="ECO:0000313" key="1">
    <source>
        <dbReference type="EMBL" id="KAI8546918.1"/>
    </source>
</evidence>
<protein>
    <submittedName>
        <fullName evidence="1">Uncharacterized protein</fullName>
    </submittedName>
</protein>
<proteinExistence type="predicted"/>
<keyword evidence="2" id="KW-1185">Reference proteome</keyword>
<organism evidence="1 2">
    <name type="scientific">Rhododendron molle</name>
    <name type="common">Chinese azalea</name>
    <name type="synonym">Azalea mollis</name>
    <dbReference type="NCBI Taxonomy" id="49168"/>
    <lineage>
        <taxon>Eukaryota</taxon>
        <taxon>Viridiplantae</taxon>
        <taxon>Streptophyta</taxon>
        <taxon>Embryophyta</taxon>
        <taxon>Tracheophyta</taxon>
        <taxon>Spermatophyta</taxon>
        <taxon>Magnoliopsida</taxon>
        <taxon>eudicotyledons</taxon>
        <taxon>Gunneridae</taxon>
        <taxon>Pentapetalae</taxon>
        <taxon>asterids</taxon>
        <taxon>Ericales</taxon>
        <taxon>Ericaceae</taxon>
        <taxon>Ericoideae</taxon>
        <taxon>Rhodoreae</taxon>
        <taxon>Rhododendron</taxon>
    </lineage>
</organism>
<sequence>MLHCWVGGVRFSLPNPTHRREVFHSGKAVALYIGHGIRFGDSPPNLIAATVSGATLSLNLFSLTTPSRPNNDWSGRTTSWFSPLRSKPLRLLPNDSARADGLGPCGFTSQRTRWLSHDGVNCGWDEYTTGGDGLVLHRRGPPHGDKPRATPASSGAPGEHGGGTAVIEDAGAAASGAARYPSGVQVQGTTPKEERGSSDAYDQHR</sequence>
<evidence type="ECO:0000313" key="2">
    <source>
        <dbReference type="Proteomes" id="UP001062846"/>
    </source>
</evidence>
<gene>
    <name evidence="1" type="ORF">RHMOL_Rhmol07G0156600</name>
</gene>
<name>A0ACC0N0T9_RHOML</name>